<keyword evidence="4" id="KW-0479">Metal-binding</keyword>
<keyword evidence="12" id="KW-1185">Reference proteome</keyword>
<dbReference type="SUPFAM" id="SSF54292">
    <property type="entry name" value="2Fe-2S ferredoxin-like"/>
    <property type="match status" value="1"/>
</dbReference>
<dbReference type="CDD" id="cd06214">
    <property type="entry name" value="PA_degradation_oxidoreductase_like"/>
    <property type="match status" value="1"/>
</dbReference>
<dbReference type="GO" id="GO:0046872">
    <property type="term" value="F:metal ion binding"/>
    <property type="evidence" value="ECO:0007669"/>
    <property type="project" value="UniProtKB-KW"/>
</dbReference>
<evidence type="ECO:0000256" key="8">
    <source>
        <dbReference type="ARBA" id="ARBA00023014"/>
    </source>
</evidence>
<dbReference type="Gene3D" id="3.40.50.80">
    <property type="entry name" value="Nucleotide-binding domain of ferredoxin-NADP reductase (FNR) module"/>
    <property type="match status" value="1"/>
</dbReference>
<dbReference type="Gene3D" id="2.40.30.10">
    <property type="entry name" value="Translation factors"/>
    <property type="match status" value="1"/>
</dbReference>
<evidence type="ECO:0000256" key="6">
    <source>
        <dbReference type="ARBA" id="ARBA00023002"/>
    </source>
</evidence>
<dbReference type="InterPro" id="IPR017927">
    <property type="entry name" value="FAD-bd_FR_type"/>
</dbReference>
<evidence type="ECO:0000256" key="5">
    <source>
        <dbReference type="ARBA" id="ARBA00022827"/>
    </source>
</evidence>
<evidence type="ECO:0000313" key="12">
    <source>
        <dbReference type="Proteomes" id="UP000626220"/>
    </source>
</evidence>
<dbReference type="PRINTS" id="PR00410">
    <property type="entry name" value="PHEHYDRXLASE"/>
</dbReference>
<dbReference type="CDD" id="cd00207">
    <property type="entry name" value="fer2"/>
    <property type="match status" value="1"/>
</dbReference>
<dbReference type="SUPFAM" id="SSF52343">
    <property type="entry name" value="Ferredoxin reductase-like, C-terminal NADP-linked domain"/>
    <property type="match status" value="1"/>
</dbReference>
<accession>A0A8J3GTL0</accession>
<evidence type="ECO:0000256" key="4">
    <source>
        <dbReference type="ARBA" id="ARBA00022723"/>
    </source>
</evidence>
<feature type="domain" description="2Fe-2S ferredoxin-type" evidence="9">
    <location>
        <begin position="258"/>
        <end position="349"/>
    </location>
</feature>
<dbReference type="Gene3D" id="3.10.20.30">
    <property type="match status" value="1"/>
</dbReference>
<dbReference type="GO" id="GO:0051537">
    <property type="term" value="F:2 iron, 2 sulfur cluster binding"/>
    <property type="evidence" value="ECO:0007669"/>
    <property type="project" value="UniProtKB-KW"/>
</dbReference>
<dbReference type="AlphaFoldDB" id="A0A8J3GTL0"/>
<dbReference type="RefSeq" id="WP_189678003.1">
    <property type="nucleotide sequence ID" value="NZ_BNCJ01000001.1"/>
</dbReference>
<dbReference type="InterPro" id="IPR012675">
    <property type="entry name" value="Beta-grasp_dom_sf"/>
</dbReference>
<keyword evidence="6" id="KW-0560">Oxidoreductase</keyword>
<evidence type="ECO:0000259" key="9">
    <source>
        <dbReference type="PROSITE" id="PS51085"/>
    </source>
</evidence>
<dbReference type="InterPro" id="IPR011884">
    <property type="entry name" value="PaaE"/>
</dbReference>
<dbReference type="InterPro" id="IPR017938">
    <property type="entry name" value="Riboflavin_synthase-like_b-brl"/>
</dbReference>
<dbReference type="PANTHER" id="PTHR47354:SF8">
    <property type="entry name" value="1,2-PHENYLACETYL-COA EPOXIDASE, SUBUNIT E"/>
    <property type="match status" value="1"/>
</dbReference>
<dbReference type="Proteomes" id="UP000626220">
    <property type="component" value="Unassembled WGS sequence"/>
</dbReference>
<dbReference type="InterPro" id="IPR001433">
    <property type="entry name" value="OxRdtase_FAD/NAD-bd"/>
</dbReference>
<comment type="cofactor">
    <cofactor evidence="1">
        <name>FAD</name>
        <dbReference type="ChEBI" id="CHEBI:57692"/>
    </cofactor>
</comment>
<dbReference type="Pfam" id="PF00111">
    <property type="entry name" value="Fer2"/>
    <property type="match status" value="1"/>
</dbReference>
<evidence type="ECO:0000313" key="11">
    <source>
        <dbReference type="EMBL" id="GHF32866.1"/>
    </source>
</evidence>
<keyword evidence="8" id="KW-0411">Iron-sulfur</keyword>
<evidence type="ECO:0000256" key="2">
    <source>
        <dbReference type="ARBA" id="ARBA00022630"/>
    </source>
</evidence>
<keyword evidence="3" id="KW-0001">2Fe-2S</keyword>
<dbReference type="InterPro" id="IPR039261">
    <property type="entry name" value="FNR_nucleotide-bd"/>
</dbReference>
<dbReference type="SUPFAM" id="SSF63380">
    <property type="entry name" value="Riboflavin synthase domain-like"/>
    <property type="match status" value="1"/>
</dbReference>
<organism evidence="11 12">
    <name type="scientific">Seohaeicola zhoushanensis</name>
    <dbReference type="NCBI Taxonomy" id="1569283"/>
    <lineage>
        <taxon>Bacteria</taxon>
        <taxon>Pseudomonadati</taxon>
        <taxon>Pseudomonadota</taxon>
        <taxon>Alphaproteobacteria</taxon>
        <taxon>Rhodobacterales</taxon>
        <taxon>Roseobacteraceae</taxon>
        <taxon>Seohaeicola</taxon>
    </lineage>
</organism>
<dbReference type="InterPro" id="IPR036010">
    <property type="entry name" value="2Fe-2S_ferredoxin-like_sf"/>
</dbReference>
<dbReference type="Pfam" id="PF00970">
    <property type="entry name" value="FAD_binding_6"/>
    <property type="match status" value="1"/>
</dbReference>
<name>A0A8J3GTL0_9RHOB</name>
<dbReference type="PROSITE" id="PS51085">
    <property type="entry name" value="2FE2S_FER_2"/>
    <property type="match status" value="1"/>
</dbReference>
<keyword evidence="2" id="KW-0285">Flavoprotein</keyword>
<dbReference type="InterPro" id="IPR001041">
    <property type="entry name" value="2Fe-2S_ferredoxin-type"/>
</dbReference>
<dbReference type="Pfam" id="PF00175">
    <property type="entry name" value="NAD_binding_1"/>
    <property type="match status" value="1"/>
</dbReference>
<dbReference type="InterPro" id="IPR050415">
    <property type="entry name" value="MRET"/>
</dbReference>
<evidence type="ECO:0000256" key="7">
    <source>
        <dbReference type="ARBA" id="ARBA00023004"/>
    </source>
</evidence>
<sequence length="349" mass="37713">MFYDLTISDVRRETDDAVAISFEVPRALSEAYDFAPGQYLTLRAEVNGQDVRRSYSIASAPGEPLTVGVRKIQDGTFSAFAHGLQPGQVISVMPPEGHFTCTSERNIVLIAAGSGVTPMISIAAAALARKARVTLVYGNRTTDSIMFREALAALKDRYIDRFTLLHILSREPQDVPLFNGRISGEKIAALAQAGAIDLDGSDGIFLCGPTEMIRDVTETLRARGIRSAGIHYELFYVDGEPQRKARSAEAVSAAQKGVEVSVVLDGSQKAFRFESGDESVVTAAARQGLDLPYSCKGGMCCTCRCKVVEGSAEMAVNYSLEQWEMDAGFTLACQARPTSDRLVLDFDAA</sequence>
<reference evidence="11" key="2">
    <citation type="submission" date="2020-09" db="EMBL/GenBank/DDBJ databases">
        <authorList>
            <person name="Sun Q."/>
            <person name="Kim S."/>
        </authorList>
    </citation>
    <scope>NUCLEOTIDE SEQUENCE</scope>
    <source>
        <strain evidence="11">KCTC 42650</strain>
    </source>
</reference>
<dbReference type="GO" id="GO:0050660">
    <property type="term" value="F:flavin adenine dinucleotide binding"/>
    <property type="evidence" value="ECO:0007669"/>
    <property type="project" value="TreeGrafter"/>
</dbReference>
<feature type="domain" description="FAD-binding FR-type" evidence="10">
    <location>
        <begin position="1"/>
        <end position="102"/>
    </location>
</feature>
<dbReference type="PROSITE" id="PS51384">
    <property type="entry name" value="FAD_FR"/>
    <property type="match status" value="1"/>
</dbReference>
<evidence type="ECO:0000259" key="10">
    <source>
        <dbReference type="PROSITE" id="PS51384"/>
    </source>
</evidence>
<dbReference type="GO" id="GO:0016491">
    <property type="term" value="F:oxidoreductase activity"/>
    <property type="evidence" value="ECO:0007669"/>
    <property type="project" value="UniProtKB-KW"/>
</dbReference>
<dbReference type="PANTHER" id="PTHR47354">
    <property type="entry name" value="NADH OXIDOREDUCTASE HCR"/>
    <property type="match status" value="1"/>
</dbReference>
<evidence type="ECO:0000256" key="3">
    <source>
        <dbReference type="ARBA" id="ARBA00022714"/>
    </source>
</evidence>
<dbReference type="EMBL" id="BNCJ01000001">
    <property type="protein sequence ID" value="GHF32866.1"/>
    <property type="molecule type" value="Genomic_DNA"/>
</dbReference>
<keyword evidence="7" id="KW-0408">Iron</keyword>
<keyword evidence="5" id="KW-0274">FAD</keyword>
<dbReference type="NCBIfam" id="TIGR02160">
    <property type="entry name" value="PA_CoA_Oxy5"/>
    <property type="match status" value="1"/>
</dbReference>
<evidence type="ECO:0000256" key="1">
    <source>
        <dbReference type="ARBA" id="ARBA00001974"/>
    </source>
</evidence>
<comment type="caution">
    <text evidence="11">The sequence shown here is derived from an EMBL/GenBank/DDBJ whole genome shotgun (WGS) entry which is preliminary data.</text>
</comment>
<dbReference type="InterPro" id="IPR008333">
    <property type="entry name" value="Cbr1-like_FAD-bd_dom"/>
</dbReference>
<protein>
    <submittedName>
        <fullName evidence="11">Phenylacetic acid degradation protein</fullName>
    </submittedName>
</protein>
<proteinExistence type="predicted"/>
<dbReference type="GO" id="GO:0010124">
    <property type="term" value="P:phenylacetate catabolic process"/>
    <property type="evidence" value="ECO:0007669"/>
    <property type="project" value="InterPro"/>
</dbReference>
<reference evidence="11" key="1">
    <citation type="journal article" date="2014" name="Int. J. Syst. Evol. Microbiol.">
        <title>Complete genome sequence of Corynebacterium casei LMG S-19264T (=DSM 44701T), isolated from a smear-ripened cheese.</title>
        <authorList>
            <consortium name="US DOE Joint Genome Institute (JGI-PGF)"/>
            <person name="Walter F."/>
            <person name="Albersmeier A."/>
            <person name="Kalinowski J."/>
            <person name="Ruckert C."/>
        </authorList>
    </citation>
    <scope>NUCLEOTIDE SEQUENCE</scope>
    <source>
        <strain evidence="11">KCTC 42650</strain>
    </source>
</reference>
<gene>
    <name evidence="11" type="primary">paaE</name>
    <name evidence="11" type="ORF">GCM10017056_00290</name>
</gene>